<dbReference type="OrthoDB" id="9780777at2"/>
<dbReference type="GO" id="GO:0016740">
    <property type="term" value="F:transferase activity"/>
    <property type="evidence" value="ECO:0007669"/>
    <property type="project" value="UniProtKB-KW"/>
</dbReference>
<proteinExistence type="inferred from homology"/>
<name>A0A285S277_9HYPH</name>
<dbReference type="RefSeq" id="WP_097174231.1">
    <property type="nucleotide sequence ID" value="NZ_OBML01000003.1"/>
</dbReference>
<dbReference type="Gene3D" id="3.30.420.40">
    <property type="match status" value="2"/>
</dbReference>
<protein>
    <submittedName>
        <fullName evidence="4">Carbamoyltransferase</fullName>
    </submittedName>
</protein>
<dbReference type="Gene3D" id="3.90.870.20">
    <property type="entry name" value="Carbamoyltransferase, C-terminal domain"/>
    <property type="match status" value="1"/>
</dbReference>
<dbReference type="InterPro" id="IPR038152">
    <property type="entry name" value="Carbam_trans_C_sf"/>
</dbReference>
<dbReference type="InterPro" id="IPR051338">
    <property type="entry name" value="NodU/CmcH_Carbamoyltrnsfr"/>
</dbReference>
<dbReference type="Proteomes" id="UP000219331">
    <property type="component" value="Unassembled WGS sequence"/>
</dbReference>
<dbReference type="SUPFAM" id="SSF53067">
    <property type="entry name" value="Actin-like ATPase domain"/>
    <property type="match status" value="1"/>
</dbReference>
<dbReference type="PANTHER" id="PTHR34847:SF1">
    <property type="entry name" value="NODULATION PROTEIN U"/>
    <property type="match status" value="1"/>
</dbReference>
<accession>A0A285S277</accession>
<dbReference type="STRING" id="538381.GCA_001696535_04169"/>
<dbReference type="PANTHER" id="PTHR34847">
    <property type="entry name" value="NODULATION PROTEIN U"/>
    <property type="match status" value="1"/>
</dbReference>
<dbReference type="Pfam" id="PF02543">
    <property type="entry name" value="Carbam_trans_N"/>
    <property type="match status" value="1"/>
</dbReference>
<dbReference type="InterPro" id="IPR003696">
    <property type="entry name" value="Carbtransf_dom"/>
</dbReference>
<dbReference type="AlphaFoldDB" id="A0A285S277"/>
<keyword evidence="5" id="KW-1185">Reference proteome</keyword>
<dbReference type="Pfam" id="PF16861">
    <property type="entry name" value="Carbam_trans_C"/>
    <property type="match status" value="1"/>
</dbReference>
<feature type="domain" description="Carbamoyltransferase" evidence="2">
    <location>
        <begin position="6"/>
        <end position="335"/>
    </location>
</feature>
<dbReference type="CDD" id="cd24033">
    <property type="entry name" value="ASKHA_NBD_NodU_CmcH-like_N"/>
    <property type="match status" value="1"/>
</dbReference>
<feature type="domain" description="Carbamoyltransferase C-terminal" evidence="3">
    <location>
        <begin position="389"/>
        <end position="558"/>
    </location>
</feature>
<dbReference type="InterPro" id="IPR031730">
    <property type="entry name" value="Carbam_trans_C"/>
</dbReference>
<dbReference type="InterPro" id="IPR043129">
    <property type="entry name" value="ATPase_NBD"/>
</dbReference>
<dbReference type="EMBL" id="OBML01000003">
    <property type="protein sequence ID" value="SOB99151.1"/>
    <property type="molecule type" value="Genomic_DNA"/>
</dbReference>
<evidence type="ECO:0000313" key="5">
    <source>
        <dbReference type="Proteomes" id="UP000219331"/>
    </source>
</evidence>
<evidence type="ECO:0000256" key="1">
    <source>
        <dbReference type="ARBA" id="ARBA00006129"/>
    </source>
</evidence>
<organism evidence="4 5">
    <name type="scientific">Stappia indica</name>
    <dbReference type="NCBI Taxonomy" id="538381"/>
    <lineage>
        <taxon>Bacteria</taxon>
        <taxon>Pseudomonadati</taxon>
        <taxon>Pseudomonadota</taxon>
        <taxon>Alphaproteobacteria</taxon>
        <taxon>Hyphomicrobiales</taxon>
        <taxon>Stappiaceae</taxon>
        <taxon>Stappia</taxon>
    </lineage>
</organism>
<gene>
    <name evidence="4" type="ORF">SAMN05421512_10354</name>
</gene>
<keyword evidence="4" id="KW-0808">Transferase</keyword>
<evidence type="ECO:0000259" key="2">
    <source>
        <dbReference type="Pfam" id="PF02543"/>
    </source>
</evidence>
<sequence length="562" mass="60579">MALFHLGLSTSGHDPALAIVDADGKLVFAEATERFLQDKRAWGIAPDHVPHLEAALKQVGFDFGSDSLAVATSWKKIKAELPVELMGELLPVTDARWLRELHAGINTHAGASLLRLGIVQQMPEVRRYDHHLCHAATACAFAPVDTASCLIVDGEGEAGAVSMFDLRGRELQRRWRSWGPGSLGTLYAWLTQLCGFDWRLGEEWKVMGLAAYGTARPEIRDALVALLEVEEGRLRFADKERLADLVARIRQFARPADAPLMSAADLAASGQAAYAALADRILSGIADGSEGNLVLGGGCALNSSYNGTIAGRMPFDRLFVPPAPADDGNAVGAALLSWMETAKTSRVPALPATPYLGSVAGKGSLARLENLSGIARVSDVSANSEDRVAELLAAGKIVGVMRGRAEFGPRALGNRSILADPRPADMKDRINRLVKGREPYRPFAPVLCEEDVADWFEHAQPSPYMSITLRWHEAMARQVPAVVHADGTGRLQTVSARSTPWMHKLVRRFGERTGVPVVLNTSFNIMGKPIVHSVEDALAVFMTSGLDAVLIEDLLIEKTAAG</sequence>
<reference evidence="4 5" key="1">
    <citation type="submission" date="2017-08" db="EMBL/GenBank/DDBJ databases">
        <authorList>
            <person name="de Groot N.N."/>
        </authorList>
    </citation>
    <scope>NUCLEOTIDE SEQUENCE [LARGE SCALE GENOMIC DNA]</scope>
    <source>
        <strain evidence="4 5">USBA 352</strain>
    </source>
</reference>
<comment type="similarity">
    <text evidence="1">Belongs to the NodU/CmcH family.</text>
</comment>
<evidence type="ECO:0000313" key="4">
    <source>
        <dbReference type="EMBL" id="SOB99151.1"/>
    </source>
</evidence>
<evidence type="ECO:0000259" key="3">
    <source>
        <dbReference type="Pfam" id="PF16861"/>
    </source>
</evidence>